<dbReference type="SUPFAM" id="SSF52949">
    <property type="entry name" value="Macro domain-like"/>
    <property type="match status" value="1"/>
</dbReference>
<dbReference type="InterPro" id="IPR043472">
    <property type="entry name" value="Macro_dom-like"/>
</dbReference>
<evidence type="ECO:0000313" key="2">
    <source>
        <dbReference type="EMBL" id="KAK1442439.1"/>
    </source>
</evidence>
<sequence length="460" mass="52866">MRDCSSLLVSVFRCRRTDIVRHFGSSSFLQSRLRTVRERALSQNIDWIRSVETIKSAKPPYLQSQETNFLDKCRNPFTMRKDHVESDTNDNTLSDFHGGFIGCIEELKIDGFGSITVEHGDILKRKADCILVPVPPNLTPYAGLGLKVLECGGKKLITALVKRAKVLISERLDALEKIKSEFKDQNEYEATLKDAKVLNIGDVILTPPYDVAEATVIGFLVTPHFWETSTRDATLKLRHTLKTALENLNRLRIGSVLCPYLVDSLNGFEPRYAMHAMIEEAHDVLMQLDAIKPSYNLRHIYFVHRNQKEARKLGNALIDVAHEKRPDMQVQPAPVYFNRASQRIIEFDESVLKFCSQYSKLTYKRHSAVTKSRRKYWLRNLKPFVWRPSRMYQPPPLFVYKSTGLTALRQQQPRPFYKDKLSHVLFPPARPSVKGMKVGMDGRWKAKTKTDPIYVQTKAL</sequence>
<protein>
    <recommendedName>
        <fullName evidence="1">Macro domain-containing protein</fullName>
    </recommendedName>
</protein>
<evidence type="ECO:0000259" key="1">
    <source>
        <dbReference type="PROSITE" id="PS51154"/>
    </source>
</evidence>
<dbReference type="Gene3D" id="3.40.220.10">
    <property type="entry name" value="Leucine Aminopeptidase, subunit E, domain 1"/>
    <property type="match status" value="1"/>
</dbReference>
<dbReference type="AlphaFoldDB" id="A0AAD8LHR7"/>
<dbReference type="PROSITE" id="PS51154">
    <property type="entry name" value="MACRO"/>
    <property type="match status" value="1"/>
</dbReference>
<name>A0AAD8LHR7_BABGI</name>
<feature type="domain" description="Macro" evidence="1">
    <location>
        <begin position="102"/>
        <end position="321"/>
    </location>
</feature>
<proteinExistence type="predicted"/>
<dbReference type="EMBL" id="JAVEPI010000004">
    <property type="protein sequence ID" value="KAK1442439.1"/>
    <property type="molecule type" value="Genomic_DNA"/>
</dbReference>
<reference evidence="2" key="1">
    <citation type="submission" date="2023-08" db="EMBL/GenBank/DDBJ databases">
        <title>Draft sequence of the Babesia gibsoni genome.</title>
        <authorList>
            <person name="Yamagishi J.Y."/>
            <person name="Xuan X.X."/>
        </authorList>
    </citation>
    <scope>NUCLEOTIDE SEQUENCE</scope>
    <source>
        <strain evidence="2">Azabu</strain>
    </source>
</reference>
<gene>
    <name evidence="2" type="ORF">BgAZ_404690</name>
</gene>
<evidence type="ECO:0000313" key="3">
    <source>
        <dbReference type="Proteomes" id="UP001230268"/>
    </source>
</evidence>
<accession>A0AAD8LHR7</accession>
<dbReference type="InterPro" id="IPR002589">
    <property type="entry name" value="Macro_dom"/>
</dbReference>
<comment type="caution">
    <text evidence="2">The sequence shown here is derived from an EMBL/GenBank/DDBJ whole genome shotgun (WGS) entry which is preliminary data.</text>
</comment>
<dbReference type="Proteomes" id="UP001230268">
    <property type="component" value="Unassembled WGS sequence"/>
</dbReference>
<keyword evidence="3" id="KW-1185">Reference proteome</keyword>
<organism evidence="2 3">
    <name type="scientific">Babesia gibsoni</name>
    <dbReference type="NCBI Taxonomy" id="33632"/>
    <lineage>
        <taxon>Eukaryota</taxon>
        <taxon>Sar</taxon>
        <taxon>Alveolata</taxon>
        <taxon>Apicomplexa</taxon>
        <taxon>Aconoidasida</taxon>
        <taxon>Piroplasmida</taxon>
        <taxon>Babesiidae</taxon>
        <taxon>Babesia</taxon>
    </lineage>
</organism>